<evidence type="ECO:0008006" key="5">
    <source>
        <dbReference type="Google" id="ProtNLM"/>
    </source>
</evidence>
<protein>
    <recommendedName>
        <fullName evidence="5">DUF3040 domain-containing protein</fullName>
    </recommendedName>
</protein>
<evidence type="ECO:0000256" key="2">
    <source>
        <dbReference type="SAM" id="Phobius"/>
    </source>
</evidence>
<keyword evidence="2" id="KW-0472">Membrane</keyword>
<evidence type="ECO:0000256" key="1">
    <source>
        <dbReference type="SAM" id="MobiDB-lite"/>
    </source>
</evidence>
<evidence type="ECO:0000313" key="4">
    <source>
        <dbReference type="Proteomes" id="UP000636793"/>
    </source>
</evidence>
<feature type="transmembrane region" description="Helical" evidence="2">
    <location>
        <begin position="53"/>
        <end position="70"/>
    </location>
</feature>
<organism evidence="3 4">
    <name type="scientific">Flexivirga endophytica</name>
    <dbReference type="NCBI Taxonomy" id="1849103"/>
    <lineage>
        <taxon>Bacteria</taxon>
        <taxon>Bacillati</taxon>
        <taxon>Actinomycetota</taxon>
        <taxon>Actinomycetes</taxon>
        <taxon>Micrococcales</taxon>
        <taxon>Dermacoccaceae</taxon>
        <taxon>Flexivirga</taxon>
    </lineage>
</organism>
<reference evidence="3" key="2">
    <citation type="submission" date="2020-09" db="EMBL/GenBank/DDBJ databases">
        <authorList>
            <person name="Sun Q."/>
            <person name="Zhou Y."/>
        </authorList>
    </citation>
    <scope>NUCLEOTIDE SEQUENCE</scope>
    <source>
        <strain evidence="3">CGMCC 1.15085</strain>
    </source>
</reference>
<evidence type="ECO:0000313" key="3">
    <source>
        <dbReference type="EMBL" id="GGB20750.1"/>
    </source>
</evidence>
<dbReference type="Pfam" id="PF11239">
    <property type="entry name" value="DUF3040"/>
    <property type="match status" value="1"/>
</dbReference>
<dbReference type="AlphaFoldDB" id="A0A916SYZ0"/>
<keyword evidence="2" id="KW-0812">Transmembrane</keyword>
<feature type="transmembrane region" description="Helical" evidence="2">
    <location>
        <begin position="76"/>
        <end position="94"/>
    </location>
</feature>
<accession>A0A916SYZ0</accession>
<feature type="compositionally biased region" description="Basic and acidic residues" evidence="1">
    <location>
        <begin position="129"/>
        <end position="142"/>
    </location>
</feature>
<dbReference type="Proteomes" id="UP000636793">
    <property type="component" value="Unassembled WGS sequence"/>
</dbReference>
<keyword evidence="2" id="KW-1133">Transmembrane helix</keyword>
<dbReference type="InterPro" id="IPR021401">
    <property type="entry name" value="DUF3040"/>
</dbReference>
<name>A0A916SYZ0_9MICO</name>
<gene>
    <name evidence="3" type="ORF">GCM10011492_08360</name>
</gene>
<keyword evidence="4" id="KW-1185">Reference proteome</keyword>
<feature type="region of interest" description="Disordered" evidence="1">
    <location>
        <begin position="103"/>
        <end position="142"/>
    </location>
</feature>
<proteinExistence type="predicted"/>
<comment type="caution">
    <text evidence="3">The sequence shown here is derived from an EMBL/GenBank/DDBJ whole genome shotgun (WGS) entry which is preliminary data.</text>
</comment>
<reference evidence="3" key="1">
    <citation type="journal article" date="2014" name="Int. J. Syst. Evol. Microbiol.">
        <title>Complete genome sequence of Corynebacterium casei LMG S-19264T (=DSM 44701T), isolated from a smear-ripened cheese.</title>
        <authorList>
            <consortium name="US DOE Joint Genome Institute (JGI-PGF)"/>
            <person name="Walter F."/>
            <person name="Albersmeier A."/>
            <person name="Kalinowski J."/>
            <person name="Ruckert C."/>
        </authorList>
    </citation>
    <scope>NUCLEOTIDE SEQUENCE</scope>
    <source>
        <strain evidence="3">CGMCC 1.15085</strain>
    </source>
</reference>
<sequence>MVATEGHWEVNVPLSEHEQRLLDQMEQALKVEDPKFASHMVAHPSRSRLRRRVAIGVCGVVVGLGLVIVGMTIAQIWLGVVGFAVMVAAGAYAFKPGHQRELGTVQDDGSVNTAHPRRQTRTSGGFMQRLEERWDRRRGEGW</sequence>
<dbReference type="EMBL" id="BMHI01000001">
    <property type="protein sequence ID" value="GGB20750.1"/>
    <property type="molecule type" value="Genomic_DNA"/>
</dbReference>